<evidence type="ECO:0000259" key="1">
    <source>
        <dbReference type="PROSITE" id="PS50021"/>
    </source>
</evidence>
<dbReference type="InterPro" id="IPR010441">
    <property type="entry name" value="CH_2"/>
</dbReference>
<keyword evidence="2" id="KW-1185">Reference proteome</keyword>
<protein>
    <submittedName>
        <fullName evidence="3">Sperm flagellar protein 1-like</fullName>
    </submittedName>
</protein>
<dbReference type="SUPFAM" id="SSF47576">
    <property type="entry name" value="Calponin-homology domain, CH-domain"/>
    <property type="match status" value="1"/>
</dbReference>
<accession>A0A9R1T3V0</accession>
<reference evidence="3" key="1">
    <citation type="submission" date="2025-08" db="UniProtKB">
        <authorList>
            <consortium name="RefSeq"/>
        </authorList>
    </citation>
    <scope>IDENTIFICATION</scope>
    <source>
        <strain evidence="3">USDA-PBARC FA_bdor</strain>
        <tissue evidence="3">Whole organism</tissue>
    </source>
</reference>
<dbReference type="InterPro" id="IPR052111">
    <property type="entry name" value="Spermatogenesis_Ciliary_MAP"/>
</dbReference>
<dbReference type="KEGG" id="fas:105266107"/>
<gene>
    <name evidence="3" type="primary">LOC105266107</name>
</gene>
<feature type="domain" description="Calponin-homology (CH)" evidence="1">
    <location>
        <begin position="10"/>
        <end position="115"/>
    </location>
</feature>
<proteinExistence type="predicted"/>
<dbReference type="PROSITE" id="PS50021">
    <property type="entry name" value="CH"/>
    <property type="match status" value="1"/>
</dbReference>
<evidence type="ECO:0000313" key="2">
    <source>
        <dbReference type="Proteomes" id="UP000694866"/>
    </source>
</evidence>
<dbReference type="InterPro" id="IPR036872">
    <property type="entry name" value="CH_dom_sf"/>
</dbReference>
<evidence type="ECO:0000313" key="3">
    <source>
        <dbReference type="RefSeq" id="XP_011302319.1"/>
    </source>
</evidence>
<dbReference type="GeneID" id="105266107"/>
<dbReference type="FunFam" id="1.10.418.10:FF:000059">
    <property type="entry name" value="RIKEN cDNA 6430531B16 gene"/>
    <property type="match status" value="1"/>
</dbReference>
<dbReference type="Gene3D" id="1.10.418.10">
    <property type="entry name" value="Calponin-like domain"/>
    <property type="match status" value="1"/>
</dbReference>
<dbReference type="RefSeq" id="XP_011302319.1">
    <property type="nucleotide sequence ID" value="XM_011304017.1"/>
</dbReference>
<dbReference type="PANTHER" id="PTHR12509:SF9">
    <property type="entry name" value="SPERM FLAGELLAR PROTEIN 1 ISOFORM X1"/>
    <property type="match status" value="1"/>
</dbReference>
<dbReference type="GO" id="GO:0008017">
    <property type="term" value="F:microtubule binding"/>
    <property type="evidence" value="ECO:0007669"/>
    <property type="project" value="TreeGrafter"/>
</dbReference>
<sequence>MSVNSEEQFADILDEIYTWLEQIPFSRPRRNLVRDFSNGVFMAELLKQYYPRHVDLHNYSPSSSISKKLDNWRTLNRKVLTKIDMKLSDDVIYQIASAQSKAIDSVLIKLRSRILKDCNDERRSLYTASDLGISNSEVDSVLDLDEVQNKKIPRPAFLKLKQELQEKNDMVAMLGEKIFHLESLIKLKDQRIADLSAQLTRLNKLS</sequence>
<name>A0A9R1T3V0_9HYME</name>
<dbReference type="Proteomes" id="UP000694866">
    <property type="component" value="Unplaced"/>
</dbReference>
<dbReference type="GO" id="GO:0005930">
    <property type="term" value="C:axoneme"/>
    <property type="evidence" value="ECO:0007669"/>
    <property type="project" value="TreeGrafter"/>
</dbReference>
<dbReference type="InterPro" id="IPR001715">
    <property type="entry name" value="CH_dom"/>
</dbReference>
<dbReference type="Pfam" id="PF06294">
    <property type="entry name" value="CH_2"/>
    <property type="match status" value="1"/>
</dbReference>
<dbReference type="GO" id="GO:0051493">
    <property type="term" value="P:regulation of cytoskeleton organization"/>
    <property type="evidence" value="ECO:0007669"/>
    <property type="project" value="TreeGrafter"/>
</dbReference>
<organism evidence="2 3">
    <name type="scientific">Fopius arisanus</name>
    <dbReference type="NCBI Taxonomy" id="64838"/>
    <lineage>
        <taxon>Eukaryota</taxon>
        <taxon>Metazoa</taxon>
        <taxon>Ecdysozoa</taxon>
        <taxon>Arthropoda</taxon>
        <taxon>Hexapoda</taxon>
        <taxon>Insecta</taxon>
        <taxon>Pterygota</taxon>
        <taxon>Neoptera</taxon>
        <taxon>Endopterygota</taxon>
        <taxon>Hymenoptera</taxon>
        <taxon>Apocrita</taxon>
        <taxon>Ichneumonoidea</taxon>
        <taxon>Braconidae</taxon>
        <taxon>Opiinae</taxon>
        <taxon>Fopius</taxon>
    </lineage>
</organism>
<dbReference type="PANTHER" id="PTHR12509">
    <property type="entry name" value="SPERMATOGENESIS-ASSOCIATED 4-RELATED"/>
    <property type="match status" value="1"/>
</dbReference>
<dbReference type="OrthoDB" id="193300at2759"/>
<dbReference type="AlphaFoldDB" id="A0A9R1T3V0"/>